<dbReference type="Proteomes" id="UP000325161">
    <property type="component" value="Chromosome"/>
</dbReference>
<feature type="transmembrane region" description="Helical" evidence="1">
    <location>
        <begin position="41"/>
        <end position="66"/>
    </location>
</feature>
<dbReference type="RefSeq" id="WP_148814048.1">
    <property type="nucleotide sequence ID" value="NZ_CP043046.1"/>
</dbReference>
<name>A0A5C0AU52_9BURK</name>
<evidence type="ECO:0000313" key="2">
    <source>
        <dbReference type="EMBL" id="QEI05665.1"/>
    </source>
</evidence>
<feature type="transmembrane region" description="Helical" evidence="1">
    <location>
        <begin position="7"/>
        <end position="29"/>
    </location>
</feature>
<reference evidence="2 3" key="1">
    <citation type="submission" date="2019-08" db="EMBL/GenBank/DDBJ databases">
        <title>Amphibian skin-associated Pigmentiphaga: genome sequence and occurrence across geography and hosts.</title>
        <authorList>
            <person name="Bletz M.C."/>
            <person name="Bunk B."/>
            <person name="Sproeer C."/>
            <person name="Biwer P."/>
            <person name="Reiter S."/>
            <person name="Rabemananjara F.C.E."/>
            <person name="Schulz S."/>
            <person name="Overmann J."/>
            <person name="Vences M."/>
        </authorList>
    </citation>
    <scope>NUCLEOTIDE SEQUENCE [LARGE SCALE GENOMIC DNA]</scope>
    <source>
        <strain evidence="2 3">Mada1488</strain>
    </source>
</reference>
<gene>
    <name evidence="2" type="ORF">FXN63_07290</name>
</gene>
<evidence type="ECO:0000313" key="3">
    <source>
        <dbReference type="Proteomes" id="UP000325161"/>
    </source>
</evidence>
<dbReference type="EMBL" id="CP043046">
    <property type="protein sequence ID" value="QEI05665.1"/>
    <property type="molecule type" value="Genomic_DNA"/>
</dbReference>
<dbReference type="AlphaFoldDB" id="A0A5C0AU52"/>
<keyword evidence="1" id="KW-0812">Transmembrane</keyword>
<evidence type="ECO:0000256" key="1">
    <source>
        <dbReference type="SAM" id="Phobius"/>
    </source>
</evidence>
<organism evidence="2 3">
    <name type="scientific">Pigmentiphaga aceris</name>
    <dbReference type="NCBI Taxonomy" id="1940612"/>
    <lineage>
        <taxon>Bacteria</taxon>
        <taxon>Pseudomonadati</taxon>
        <taxon>Pseudomonadota</taxon>
        <taxon>Betaproteobacteria</taxon>
        <taxon>Burkholderiales</taxon>
        <taxon>Alcaligenaceae</taxon>
        <taxon>Pigmentiphaga</taxon>
    </lineage>
</organism>
<keyword evidence="1" id="KW-0472">Membrane</keyword>
<keyword evidence="3" id="KW-1185">Reference proteome</keyword>
<keyword evidence="1" id="KW-1133">Transmembrane helix</keyword>
<accession>A0A5C0AU52</accession>
<protein>
    <submittedName>
        <fullName evidence="2">Uncharacterized protein</fullName>
    </submittedName>
</protein>
<sequence>MKAIAGLLVIAGYICFALGSFISIGYAAYLFGPGDLKPGMAIWGGFLLWIKLMGCGLLSIVLGAIASR</sequence>
<dbReference type="KEGG" id="pacr:FXN63_07290"/>
<proteinExistence type="predicted"/>